<keyword evidence="5" id="KW-0411">Iron-sulfur</keyword>
<evidence type="ECO:0000256" key="6">
    <source>
        <dbReference type="ARBA" id="ARBA00023136"/>
    </source>
</evidence>
<dbReference type="KEGG" id="taqu:KDW03_07685"/>
<evidence type="ECO:0000256" key="4">
    <source>
        <dbReference type="ARBA" id="ARBA00023004"/>
    </source>
</evidence>
<organism evidence="10 11">
    <name type="scientific">Thermospira aquatica</name>
    <dbReference type="NCBI Taxonomy" id="2828656"/>
    <lineage>
        <taxon>Bacteria</taxon>
        <taxon>Pseudomonadati</taxon>
        <taxon>Spirochaetota</taxon>
        <taxon>Spirochaetia</taxon>
        <taxon>Brevinematales</taxon>
        <taxon>Thermospiraceae</taxon>
        <taxon>Thermospira</taxon>
    </lineage>
</organism>
<keyword evidence="3" id="KW-0479">Metal-binding</keyword>
<evidence type="ECO:0000256" key="3">
    <source>
        <dbReference type="ARBA" id="ARBA00022723"/>
    </source>
</evidence>
<feature type="domain" description="4Fe-4S ferredoxin-type" evidence="9">
    <location>
        <begin position="208"/>
        <end position="236"/>
    </location>
</feature>
<dbReference type="PROSITE" id="PS51379">
    <property type="entry name" value="4FE4S_FER_2"/>
    <property type="match status" value="2"/>
</dbReference>
<dbReference type="Gene3D" id="3.30.70.20">
    <property type="match status" value="1"/>
</dbReference>
<feature type="region of interest" description="Disordered" evidence="7">
    <location>
        <begin position="385"/>
        <end position="416"/>
    </location>
</feature>
<dbReference type="GO" id="GO:0005886">
    <property type="term" value="C:plasma membrane"/>
    <property type="evidence" value="ECO:0007669"/>
    <property type="project" value="UniProtKB-SubCell"/>
</dbReference>
<evidence type="ECO:0000256" key="1">
    <source>
        <dbReference type="ARBA" id="ARBA00004236"/>
    </source>
</evidence>
<accession>A0AAX3BAU8</accession>
<dbReference type="GO" id="GO:0051536">
    <property type="term" value="F:iron-sulfur cluster binding"/>
    <property type="evidence" value="ECO:0007669"/>
    <property type="project" value="UniProtKB-KW"/>
</dbReference>
<feature type="transmembrane region" description="Helical" evidence="8">
    <location>
        <begin position="12"/>
        <end position="29"/>
    </location>
</feature>
<evidence type="ECO:0000256" key="2">
    <source>
        <dbReference type="ARBA" id="ARBA00022475"/>
    </source>
</evidence>
<reference evidence="10" key="1">
    <citation type="submission" date="2021-04" db="EMBL/GenBank/DDBJ databases">
        <authorList>
            <person name="Postec A."/>
        </authorList>
    </citation>
    <scope>NUCLEOTIDE SEQUENCE</scope>
    <source>
        <strain evidence="10">F1F22</strain>
    </source>
</reference>
<gene>
    <name evidence="10" type="ORF">KDW03_07685</name>
</gene>
<reference evidence="10" key="2">
    <citation type="submission" date="2022-06" db="EMBL/GenBank/DDBJ databases">
        <title>Thermospira aquatica gen. nov., sp. nov.</title>
        <authorList>
            <person name="Ben Ali Gam Z."/>
            <person name="Labat M."/>
        </authorList>
    </citation>
    <scope>NUCLEOTIDE SEQUENCE</scope>
    <source>
        <strain evidence="10">F1F22</strain>
    </source>
</reference>
<dbReference type="GO" id="GO:0046872">
    <property type="term" value="F:metal ion binding"/>
    <property type="evidence" value="ECO:0007669"/>
    <property type="project" value="UniProtKB-KW"/>
</dbReference>
<evidence type="ECO:0000256" key="8">
    <source>
        <dbReference type="SAM" id="Phobius"/>
    </source>
</evidence>
<keyword evidence="6 8" id="KW-0472">Membrane</keyword>
<keyword evidence="8" id="KW-0812">Transmembrane</keyword>
<feature type="transmembrane region" description="Helical" evidence="8">
    <location>
        <begin position="69"/>
        <end position="102"/>
    </location>
</feature>
<proteinExistence type="predicted"/>
<keyword evidence="11" id="KW-1185">Reference proteome</keyword>
<dbReference type="PANTHER" id="PTHR30224:SF4">
    <property type="entry name" value="ELECTRON TRANSPORT PROTEIN YCCM-RELATED"/>
    <property type="match status" value="1"/>
</dbReference>
<keyword evidence="4" id="KW-0408">Iron</keyword>
<dbReference type="Pfam" id="PF12801">
    <property type="entry name" value="Fer4_5"/>
    <property type="match status" value="2"/>
</dbReference>
<evidence type="ECO:0000259" key="9">
    <source>
        <dbReference type="PROSITE" id="PS51379"/>
    </source>
</evidence>
<dbReference type="InterPro" id="IPR052378">
    <property type="entry name" value="NosR_regulator"/>
</dbReference>
<keyword evidence="8" id="KW-1133">Transmembrane helix</keyword>
<evidence type="ECO:0000256" key="5">
    <source>
        <dbReference type="ARBA" id="ARBA00023014"/>
    </source>
</evidence>
<feature type="transmembrane region" description="Helical" evidence="8">
    <location>
        <begin position="123"/>
        <end position="147"/>
    </location>
</feature>
<name>A0AAX3BAU8_9SPIR</name>
<evidence type="ECO:0000313" key="10">
    <source>
        <dbReference type="EMBL" id="URA09368.1"/>
    </source>
</evidence>
<feature type="transmembrane region" description="Helical" evidence="8">
    <location>
        <begin position="273"/>
        <end position="292"/>
    </location>
</feature>
<dbReference type="SUPFAM" id="SSF54862">
    <property type="entry name" value="4Fe-4S ferredoxins"/>
    <property type="match status" value="1"/>
</dbReference>
<dbReference type="PANTHER" id="PTHR30224">
    <property type="entry name" value="ELECTRON TRANSPORT PROTEIN"/>
    <property type="match status" value="1"/>
</dbReference>
<dbReference type="Proteomes" id="UP001056539">
    <property type="component" value="Chromosome"/>
</dbReference>
<dbReference type="RefSeq" id="WP_271434495.1">
    <property type="nucleotide sequence ID" value="NZ_CP073355.1"/>
</dbReference>
<evidence type="ECO:0000256" key="7">
    <source>
        <dbReference type="SAM" id="MobiDB-lite"/>
    </source>
</evidence>
<feature type="domain" description="4Fe-4S ferredoxin-type" evidence="9">
    <location>
        <begin position="243"/>
        <end position="264"/>
    </location>
</feature>
<dbReference type="PROSITE" id="PS00198">
    <property type="entry name" value="4FE4S_FER_1"/>
    <property type="match status" value="1"/>
</dbReference>
<keyword evidence="2" id="KW-1003">Cell membrane</keyword>
<dbReference type="AlphaFoldDB" id="A0AAX3BAU8"/>
<dbReference type="EMBL" id="CP073355">
    <property type="protein sequence ID" value="URA09368.1"/>
    <property type="molecule type" value="Genomic_DNA"/>
</dbReference>
<evidence type="ECO:0000313" key="11">
    <source>
        <dbReference type="Proteomes" id="UP001056539"/>
    </source>
</evidence>
<sequence length="475" mass="52898">MKKPHSVQIFRLFSLGFFLALVTILTVLHQKLPGFPSVDALCPFGGLEGLYKLVAENAILQKIQPSSFVLLGATIILALVAGRFFCGWICALGVLQGIFGWLGKKLLKKRFIMPKVIDRPLRWLKYIALFGILYFTWKAGTLIIRPYDPFAAYGHLAAGFSELWEEFAIGLIILIVSLGLSFFYERFFCKYLCPLGAFLALVSRLSPFRIRRDNQTCIHCSLCTKTCPMNIDVEHTANITSLECINCQECVTICPTKKSTLSNTWWRKKLSPFTIALIGLGISITLVSVAALTGQARFSDIPLSEKAKTASLSPDDIKGSTTLGEVLESFHLEKQDFYQALQLSETKIPLETRIKDIGTLAGITNWETETVREVVRNLLSKATNSQQIETLPQKQPSSGQTPSSSSKTEGPSSQTEGFFLEGTMTIQEIANSLKLSPEEVIKRLGLPKDIPIDKPLRDMKDTYGYTIPGLREKLR</sequence>
<protein>
    <submittedName>
        <fullName evidence="10">4Fe-4S binding protein</fullName>
    </submittedName>
</protein>
<feature type="transmembrane region" description="Helical" evidence="8">
    <location>
        <begin position="167"/>
        <end position="184"/>
    </location>
</feature>
<feature type="compositionally biased region" description="Low complexity" evidence="7">
    <location>
        <begin position="392"/>
        <end position="413"/>
    </location>
</feature>
<comment type="subcellular location">
    <subcellularLocation>
        <location evidence="1">Cell membrane</location>
    </subcellularLocation>
</comment>
<dbReference type="InterPro" id="IPR017900">
    <property type="entry name" value="4Fe4S_Fe_S_CS"/>
</dbReference>
<dbReference type="InterPro" id="IPR017896">
    <property type="entry name" value="4Fe4S_Fe-S-bd"/>
</dbReference>